<sequence>MDRGIITISDTGTVFMPAIPVWMTQPEIADLFGVYCSDIRRAVRSIYKNRESVEQDTMRYIKNDDRTSMDVYSLEVVIGVAFKLRSREILLFRRHLISSLCSGSKEPGCLLFYIRGNREKNGIFGNLC</sequence>
<organism evidence="1">
    <name type="scientific">Paraprevotella clara</name>
    <dbReference type="NCBI Taxonomy" id="454154"/>
    <lineage>
        <taxon>Bacteria</taxon>
        <taxon>Pseudomonadati</taxon>
        <taxon>Bacteroidota</taxon>
        <taxon>Bacteroidia</taxon>
        <taxon>Bacteroidales</taxon>
        <taxon>Prevotellaceae</taxon>
        <taxon>Paraprevotella</taxon>
    </lineage>
</organism>
<dbReference type="EMBL" id="CACRUT010000004">
    <property type="protein sequence ID" value="VYT69266.1"/>
    <property type="molecule type" value="Genomic_DNA"/>
</dbReference>
<dbReference type="PANTHER" id="PTHR35810:SF1">
    <property type="entry name" value="CYTOPLASMIC PROTEIN"/>
    <property type="match status" value="1"/>
</dbReference>
<evidence type="ECO:0008006" key="2">
    <source>
        <dbReference type="Google" id="ProtNLM"/>
    </source>
</evidence>
<name>A0A6N2YTR6_9BACT</name>
<dbReference type="PANTHER" id="PTHR35810">
    <property type="entry name" value="CYTOPLASMIC PROTEIN-RELATED"/>
    <property type="match status" value="1"/>
</dbReference>
<gene>
    <name evidence="1" type="ORF">PCLFYP37_00885</name>
</gene>
<protein>
    <recommendedName>
        <fullName evidence="2">Virulence protein</fullName>
    </recommendedName>
</protein>
<evidence type="ECO:0000313" key="1">
    <source>
        <dbReference type="EMBL" id="VYT69266.1"/>
    </source>
</evidence>
<accession>A0A6N2YTR6</accession>
<reference evidence="1" key="1">
    <citation type="submission" date="2019-11" db="EMBL/GenBank/DDBJ databases">
        <authorList>
            <person name="Feng L."/>
        </authorList>
    </citation>
    <scope>NUCLEOTIDE SEQUENCE</scope>
    <source>
        <strain evidence="1">PclaraLFYP37</strain>
    </source>
</reference>
<proteinExistence type="predicted"/>
<dbReference type="RefSeq" id="WP_129618260.1">
    <property type="nucleotide sequence ID" value="NZ_CACRUT010000004.1"/>
</dbReference>
<dbReference type="AlphaFoldDB" id="A0A6N2YTR6"/>